<reference evidence="7 8" key="1">
    <citation type="submission" date="2016-10" db="EMBL/GenBank/DDBJ databases">
        <authorList>
            <person name="de Groot N.N."/>
        </authorList>
    </citation>
    <scope>NUCLEOTIDE SEQUENCE [LARGE SCALE GENOMIC DNA]</scope>
    <source>
        <strain evidence="7 8">CGMCC 1.5382</strain>
    </source>
</reference>
<comment type="subcellular location">
    <subcellularLocation>
        <location evidence="1">Membrane</location>
        <topology evidence="1">Multi-pass membrane protein</topology>
    </subcellularLocation>
</comment>
<dbReference type="Proteomes" id="UP000198701">
    <property type="component" value="Unassembled WGS sequence"/>
</dbReference>
<keyword evidence="4 5" id="KW-0472">Membrane</keyword>
<evidence type="ECO:0000313" key="7">
    <source>
        <dbReference type="EMBL" id="SDK63478.1"/>
    </source>
</evidence>
<accession>A0A1G9DHY5</accession>
<protein>
    <submittedName>
        <fullName evidence="7">O-Antigen ligase</fullName>
    </submittedName>
</protein>
<feature type="transmembrane region" description="Helical" evidence="5">
    <location>
        <begin position="90"/>
        <end position="111"/>
    </location>
</feature>
<feature type="transmembrane region" description="Helical" evidence="5">
    <location>
        <begin position="269"/>
        <end position="289"/>
    </location>
</feature>
<feature type="transmembrane region" description="Helical" evidence="5">
    <location>
        <begin position="379"/>
        <end position="412"/>
    </location>
</feature>
<gene>
    <name evidence="7" type="ORF">SAMN05216282_10951</name>
</gene>
<dbReference type="InterPro" id="IPR007016">
    <property type="entry name" value="O-antigen_ligase-rel_domated"/>
</dbReference>
<dbReference type="STRING" id="386301.SAMN05216282_10951"/>
<dbReference type="AlphaFoldDB" id="A0A1G9DHY5"/>
<feature type="transmembrane region" description="Helical" evidence="5">
    <location>
        <begin position="67"/>
        <end position="84"/>
    </location>
</feature>
<proteinExistence type="predicted"/>
<keyword evidence="7" id="KW-0436">Ligase</keyword>
<dbReference type="Pfam" id="PF04932">
    <property type="entry name" value="Wzy_C"/>
    <property type="match status" value="1"/>
</dbReference>
<feature type="transmembrane region" description="Helical" evidence="5">
    <location>
        <begin position="33"/>
        <end position="55"/>
    </location>
</feature>
<feature type="transmembrane region" description="Helical" evidence="5">
    <location>
        <begin position="245"/>
        <end position="262"/>
    </location>
</feature>
<keyword evidence="2 5" id="KW-0812">Transmembrane</keyword>
<sequence>MRALAPARPGSDVVLRQPLPRWPFAAMFVLFPAWWLLGLGEAVWIALATVMLFLLVRRGGISFPRGLAIWLFFLVWMGISVIGIDTGDRLVGFAYRALLYLSVTIIFLYVYNAGASLTTRYVLGVLTVFWLVIVAGGYIGVIFPLLSIHTPLGLVLPAPISSNEMVQDMIVRRVSQYNPDGWAKLDPRPSAPFLYTNGWGNAYSMLLPIVIAYLVEVRGERRFWWLLLAIPVSLVPAFLTLNRGMFLGLGLALVYVAVRLVIRGNGKALLGLLALAAVVAVAFATLPIAERLTHRITASSSTEDRANLYQEAFDRTLDSPWLGYGAPRPSEKDDAPSVGTQGQIWMVMFSHGFPGVVLFMGWLAWAYIRSIRERDPAGLALNTVLLVVLVESLYYGIMTAGLAIAMIAAALTMRPDVLPSGLHKHRLGRFV</sequence>
<dbReference type="OrthoDB" id="3774626at2"/>
<evidence type="ECO:0000256" key="3">
    <source>
        <dbReference type="ARBA" id="ARBA00022989"/>
    </source>
</evidence>
<evidence type="ECO:0000259" key="6">
    <source>
        <dbReference type="Pfam" id="PF04932"/>
    </source>
</evidence>
<feature type="transmembrane region" description="Helical" evidence="5">
    <location>
        <begin position="222"/>
        <end position="239"/>
    </location>
</feature>
<dbReference type="EMBL" id="FNFU01000009">
    <property type="protein sequence ID" value="SDK63478.1"/>
    <property type="molecule type" value="Genomic_DNA"/>
</dbReference>
<evidence type="ECO:0000256" key="5">
    <source>
        <dbReference type="SAM" id="Phobius"/>
    </source>
</evidence>
<evidence type="ECO:0000313" key="8">
    <source>
        <dbReference type="Proteomes" id="UP000198701"/>
    </source>
</evidence>
<keyword evidence="3 5" id="KW-1133">Transmembrane helix</keyword>
<dbReference type="GO" id="GO:0016874">
    <property type="term" value="F:ligase activity"/>
    <property type="evidence" value="ECO:0007669"/>
    <property type="project" value="UniProtKB-KW"/>
</dbReference>
<organism evidence="7 8">
    <name type="scientific">Cryobacterium psychrotolerans</name>
    <dbReference type="NCBI Taxonomy" id="386301"/>
    <lineage>
        <taxon>Bacteria</taxon>
        <taxon>Bacillati</taxon>
        <taxon>Actinomycetota</taxon>
        <taxon>Actinomycetes</taxon>
        <taxon>Micrococcales</taxon>
        <taxon>Microbacteriaceae</taxon>
        <taxon>Cryobacterium</taxon>
    </lineage>
</organism>
<dbReference type="GO" id="GO:0016020">
    <property type="term" value="C:membrane"/>
    <property type="evidence" value="ECO:0007669"/>
    <property type="project" value="UniProtKB-SubCell"/>
</dbReference>
<evidence type="ECO:0000256" key="4">
    <source>
        <dbReference type="ARBA" id="ARBA00023136"/>
    </source>
</evidence>
<feature type="transmembrane region" description="Helical" evidence="5">
    <location>
        <begin position="198"/>
        <end position="215"/>
    </location>
</feature>
<evidence type="ECO:0000256" key="1">
    <source>
        <dbReference type="ARBA" id="ARBA00004141"/>
    </source>
</evidence>
<feature type="domain" description="O-antigen ligase-related" evidence="6">
    <location>
        <begin position="234"/>
        <end position="359"/>
    </location>
</feature>
<dbReference type="RefSeq" id="WP_092323491.1">
    <property type="nucleotide sequence ID" value="NZ_FNFU01000009.1"/>
</dbReference>
<evidence type="ECO:0000256" key="2">
    <source>
        <dbReference type="ARBA" id="ARBA00022692"/>
    </source>
</evidence>
<feature type="transmembrane region" description="Helical" evidence="5">
    <location>
        <begin position="344"/>
        <end position="367"/>
    </location>
</feature>
<keyword evidence="8" id="KW-1185">Reference proteome</keyword>
<name>A0A1G9DHY5_9MICO</name>
<feature type="transmembrane region" description="Helical" evidence="5">
    <location>
        <begin position="123"/>
        <end position="146"/>
    </location>
</feature>